<feature type="domain" description="Thioredoxin" evidence="1">
    <location>
        <begin position="12"/>
        <end position="158"/>
    </location>
</feature>
<dbReference type="Pfam" id="PF08534">
    <property type="entry name" value="Redoxin"/>
    <property type="match status" value="1"/>
</dbReference>
<dbReference type="SUPFAM" id="SSF52833">
    <property type="entry name" value="Thioredoxin-like"/>
    <property type="match status" value="1"/>
</dbReference>
<dbReference type="Proteomes" id="UP000199308">
    <property type="component" value="Unassembled WGS sequence"/>
</dbReference>
<dbReference type="PANTHER" id="PTHR42852:SF18">
    <property type="entry name" value="CHROMOSOME UNDETERMINED SCAFFOLD_47, WHOLE GENOME SHOTGUN SEQUENCE"/>
    <property type="match status" value="1"/>
</dbReference>
<dbReference type="RefSeq" id="WP_093328413.1">
    <property type="nucleotide sequence ID" value="NZ_AP027363.1"/>
</dbReference>
<dbReference type="InterPro" id="IPR036249">
    <property type="entry name" value="Thioredoxin-like_sf"/>
</dbReference>
<dbReference type="InterPro" id="IPR013766">
    <property type="entry name" value="Thioredoxin_domain"/>
</dbReference>
<dbReference type="GO" id="GO:0016491">
    <property type="term" value="F:oxidoreductase activity"/>
    <property type="evidence" value="ECO:0007669"/>
    <property type="project" value="InterPro"/>
</dbReference>
<evidence type="ECO:0000313" key="2">
    <source>
        <dbReference type="EMBL" id="SET17187.1"/>
    </source>
</evidence>
<organism evidence="2 3">
    <name type="scientific">Thalassotalea agarivorans</name>
    <name type="common">Thalassomonas agarivorans</name>
    <dbReference type="NCBI Taxonomy" id="349064"/>
    <lineage>
        <taxon>Bacteria</taxon>
        <taxon>Pseudomonadati</taxon>
        <taxon>Pseudomonadota</taxon>
        <taxon>Gammaproteobacteria</taxon>
        <taxon>Alteromonadales</taxon>
        <taxon>Colwelliaceae</taxon>
        <taxon>Thalassotalea</taxon>
    </lineage>
</organism>
<dbReference type="AlphaFoldDB" id="A0A1I0CCA7"/>
<reference evidence="2 3" key="1">
    <citation type="submission" date="2016-10" db="EMBL/GenBank/DDBJ databases">
        <authorList>
            <person name="de Groot N.N."/>
        </authorList>
    </citation>
    <scope>NUCLEOTIDE SEQUENCE [LARGE SCALE GENOMIC DNA]</scope>
    <source>
        <strain evidence="2 3">DSM 19706</strain>
    </source>
</reference>
<dbReference type="Gene3D" id="3.40.30.10">
    <property type="entry name" value="Glutaredoxin"/>
    <property type="match status" value="1"/>
</dbReference>
<dbReference type="GO" id="GO:0016853">
    <property type="term" value="F:isomerase activity"/>
    <property type="evidence" value="ECO:0007669"/>
    <property type="project" value="UniProtKB-KW"/>
</dbReference>
<dbReference type="EMBL" id="FOHK01000005">
    <property type="protein sequence ID" value="SET17187.1"/>
    <property type="molecule type" value="Genomic_DNA"/>
</dbReference>
<dbReference type="STRING" id="349064.SAMN05660429_01148"/>
<evidence type="ECO:0000313" key="3">
    <source>
        <dbReference type="Proteomes" id="UP000199308"/>
    </source>
</evidence>
<dbReference type="PROSITE" id="PS51352">
    <property type="entry name" value="THIOREDOXIN_2"/>
    <property type="match status" value="1"/>
</dbReference>
<name>A0A1I0CCA7_THASX</name>
<dbReference type="InterPro" id="IPR013740">
    <property type="entry name" value="Redoxin"/>
</dbReference>
<keyword evidence="3" id="KW-1185">Reference proteome</keyword>
<dbReference type="CDD" id="cd02966">
    <property type="entry name" value="TlpA_like_family"/>
    <property type="match status" value="1"/>
</dbReference>
<proteinExistence type="predicted"/>
<dbReference type="PANTHER" id="PTHR42852">
    <property type="entry name" value="THIOL:DISULFIDE INTERCHANGE PROTEIN DSBE"/>
    <property type="match status" value="1"/>
</dbReference>
<accession>A0A1I0CCA7</accession>
<dbReference type="InterPro" id="IPR050553">
    <property type="entry name" value="Thioredoxin_ResA/DsbE_sf"/>
</dbReference>
<keyword evidence="2" id="KW-0413">Isomerase</keyword>
<sequence>MMTTIIRLFIPFAIGALLITAVLIPKTPSTPKQQLTQLLEQHQGKVVFVDFWASWCLPCREAMPWLNEMQSQHTEKNFQVISINLDAEKQYADEFLNEFPASFPVIFDSEGETAQAYQLKGMPSSYIYDKTGKLVAVHQGFNQDKKQQFEQEIKTLIEQ</sequence>
<dbReference type="OrthoDB" id="9799347at2"/>
<gene>
    <name evidence="2" type="ORF">SAMN05660429_01148</name>
</gene>
<protein>
    <submittedName>
        <fullName evidence="2">Thiol-disulfide isomerase or thioredoxin</fullName>
    </submittedName>
</protein>
<evidence type="ECO:0000259" key="1">
    <source>
        <dbReference type="PROSITE" id="PS51352"/>
    </source>
</evidence>